<proteinExistence type="predicted"/>
<keyword evidence="2" id="KW-1185">Reference proteome</keyword>
<organism evidence="1 2">
    <name type="scientific">Catharanthus roseus</name>
    <name type="common">Madagascar periwinkle</name>
    <name type="synonym">Vinca rosea</name>
    <dbReference type="NCBI Taxonomy" id="4058"/>
    <lineage>
        <taxon>Eukaryota</taxon>
        <taxon>Viridiplantae</taxon>
        <taxon>Streptophyta</taxon>
        <taxon>Embryophyta</taxon>
        <taxon>Tracheophyta</taxon>
        <taxon>Spermatophyta</taxon>
        <taxon>Magnoliopsida</taxon>
        <taxon>eudicotyledons</taxon>
        <taxon>Gunneridae</taxon>
        <taxon>Pentapetalae</taxon>
        <taxon>asterids</taxon>
        <taxon>lamiids</taxon>
        <taxon>Gentianales</taxon>
        <taxon>Apocynaceae</taxon>
        <taxon>Rauvolfioideae</taxon>
        <taxon>Vinceae</taxon>
        <taxon>Catharanthinae</taxon>
        <taxon>Catharanthus</taxon>
    </lineage>
</organism>
<accession>A0ACC0BIW0</accession>
<evidence type="ECO:0000313" key="2">
    <source>
        <dbReference type="Proteomes" id="UP001060085"/>
    </source>
</evidence>
<reference evidence="2" key="1">
    <citation type="journal article" date="2023" name="Nat. Plants">
        <title>Single-cell RNA sequencing provides a high-resolution roadmap for understanding the multicellular compartmentation of specialized metabolism.</title>
        <authorList>
            <person name="Sun S."/>
            <person name="Shen X."/>
            <person name="Li Y."/>
            <person name="Li Y."/>
            <person name="Wang S."/>
            <person name="Li R."/>
            <person name="Zhang H."/>
            <person name="Shen G."/>
            <person name="Guo B."/>
            <person name="Wei J."/>
            <person name="Xu J."/>
            <person name="St-Pierre B."/>
            <person name="Chen S."/>
            <person name="Sun C."/>
        </authorList>
    </citation>
    <scope>NUCLEOTIDE SEQUENCE [LARGE SCALE GENOMIC DNA]</scope>
</reference>
<sequence length="263" mass="28958">MHRSGAPYSVRELYYTWLVLRTRASYKGVDDSNSGEWIHLKRGVDRRGCGPIALRGHRIILCGGVWPPSGDCFVIERSYGVWLVLTTRCWNLVPMASFWGSGLCPWSPTIALHVLLNLGRRSCADVLIRSDFPAALENLILARDGQGPSKRLKFLARSFGFNLPKGHMSIVKTLKMIVQETSGKTVASRTIAGNNVGIDLKPQVVAPSFLKLQTIASPVSSGVYKIGVMQTIQPCTSANLMIPYYDKAILWSFGGVECMLNGD</sequence>
<dbReference type="Proteomes" id="UP001060085">
    <property type="component" value="Linkage Group LG03"/>
</dbReference>
<dbReference type="EMBL" id="CM044703">
    <property type="protein sequence ID" value="KAI5672538.1"/>
    <property type="molecule type" value="Genomic_DNA"/>
</dbReference>
<comment type="caution">
    <text evidence="1">The sequence shown here is derived from an EMBL/GenBank/DDBJ whole genome shotgun (WGS) entry which is preliminary data.</text>
</comment>
<protein>
    <submittedName>
        <fullName evidence="1">Uncharacterized protein</fullName>
    </submittedName>
</protein>
<evidence type="ECO:0000313" key="1">
    <source>
        <dbReference type="EMBL" id="KAI5672538.1"/>
    </source>
</evidence>
<gene>
    <name evidence="1" type="ORF">M9H77_12902</name>
</gene>
<name>A0ACC0BIW0_CATRO</name>